<dbReference type="AlphaFoldDB" id="A0A0A9AZV8"/>
<sequence length="20" mass="2413">MLKGPKRALKCCSYFRERPE</sequence>
<dbReference type="EMBL" id="GBRH01242457">
    <property type="protein sequence ID" value="JAD55438.1"/>
    <property type="molecule type" value="Transcribed_RNA"/>
</dbReference>
<organism evidence="1">
    <name type="scientific">Arundo donax</name>
    <name type="common">Giant reed</name>
    <name type="synonym">Donax arundinaceus</name>
    <dbReference type="NCBI Taxonomy" id="35708"/>
    <lineage>
        <taxon>Eukaryota</taxon>
        <taxon>Viridiplantae</taxon>
        <taxon>Streptophyta</taxon>
        <taxon>Embryophyta</taxon>
        <taxon>Tracheophyta</taxon>
        <taxon>Spermatophyta</taxon>
        <taxon>Magnoliopsida</taxon>
        <taxon>Liliopsida</taxon>
        <taxon>Poales</taxon>
        <taxon>Poaceae</taxon>
        <taxon>PACMAD clade</taxon>
        <taxon>Arundinoideae</taxon>
        <taxon>Arundineae</taxon>
        <taxon>Arundo</taxon>
    </lineage>
</organism>
<protein>
    <submittedName>
        <fullName evidence="1">Uncharacterized protein</fullName>
    </submittedName>
</protein>
<reference evidence="1" key="1">
    <citation type="submission" date="2014-09" db="EMBL/GenBank/DDBJ databases">
        <authorList>
            <person name="Magalhaes I.L.F."/>
            <person name="Oliveira U."/>
            <person name="Santos F.R."/>
            <person name="Vidigal T.H.D.A."/>
            <person name="Brescovit A.D."/>
            <person name="Santos A.J."/>
        </authorList>
    </citation>
    <scope>NUCLEOTIDE SEQUENCE</scope>
    <source>
        <tissue evidence="1">Shoot tissue taken approximately 20 cm above the soil surface</tissue>
    </source>
</reference>
<evidence type="ECO:0000313" key="1">
    <source>
        <dbReference type="EMBL" id="JAD55438.1"/>
    </source>
</evidence>
<proteinExistence type="predicted"/>
<accession>A0A0A9AZV8</accession>
<reference evidence="1" key="2">
    <citation type="journal article" date="2015" name="Data Brief">
        <title>Shoot transcriptome of the giant reed, Arundo donax.</title>
        <authorList>
            <person name="Barrero R.A."/>
            <person name="Guerrero F.D."/>
            <person name="Moolhuijzen P."/>
            <person name="Goolsby J.A."/>
            <person name="Tidwell J."/>
            <person name="Bellgard S.E."/>
            <person name="Bellgard M.I."/>
        </authorList>
    </citation>
    <scope>NUCLEOTIDE SEQUENCE</scope>
    <source>
        <tissue evidence="1">Shoot tissue taken approximately 20 cm above the soil surface</tissue>
    </source>
</reference>
<name>A0A0A9AZV8_ARUDO</name>